<accession>A0ACC1AQ77</accession>
<evidence type="ECO:0000313" key="1">
    <source>
        <dbReference type="EMBL" id="KAJ0088816.1"/>
    </source>
</evidence>
<reference evidence="2" key="1">
    <citation type="journal article" date="2023" name="G3 (Bethesda)">
        <title>Genome assembly and association tests identify interacting loci associated with vigor, precocity, and sex in interspecific pistachio rootstocks.</title>
        <authorList>
            <person name="Palmer W."/>
            <person name="Jacygrad E."/>
            <person name="Sagayaradj S."/>
            <person name="Cavanaugh K."/>
            <person name="Han R."/>
            <person name="Bertier L."/>
            <person name="Beede B."/>
            <person name="Kafkas S."/>
            <person name="Golino D."/>
            <person name="Preece J."/>
            <person name="Michelmore R."/>
        </authorList>
    </citation>
    <scope>NUCLEOTIDE SEQUENCE [LARGE SCALE GENOMIC DNA]</scope>
</reference>
<proteinExistence type="predicted"/>
<dbReference type="Proteomes" id="UP001164250">
    <property type="component" value="Chromosome 9"/>
</dbReference>
<gene>
    <name evidence="1" type="ORF">Patl1_31624</name>
</gene>
<keyword evidence="2" id="KW-1185">Reference proteome</keyword>
<comment type="caution">
    <text evidence="1">The sequence shown here is derived from an EMBL/GenBank/DDBJ whole genome shotgun (WGS) entry which is preliminary data.</text>
</comment>
<dbReference type="EMBL" id="CM047905">
    <property type="protein sequence ID" value="KAJ0088816.1"/>
    <property type="molecule type" value="Genomic_DNA"/>
</dbReference>
<protein>
    <submittedName>
        <fullName evidence="1">Uncharacterized protein</fullName>
    </submittedName>
</protein>
<organism evidence="1 2">
    <name type="scientific">Pistacia atlantica</name>
    <dbReference type="NCBI Taxonomy" id="434234"/>
    <lineage>
        <taxon>Eukaryota</taxon>
        <taxon>Viridiplantae</taxon>
        <taxon>Streptophyta</taxon>
        <taxon>Embryophyta</taxon>
        <taxon>Tracheophyta</taxon>
        <taxon>Spermatophyta</taxon>
        <taxon>Magnoliopsida</taxon>
        <taxon>eudicotyledons</taxon>
        <taxon>Gunneridae</taxon>
        <taxon>Pentapetalae</taxon>
        <taxon>rosids</taxon>
        <taxon>malvids</taxon>
        <taxon>Sapindales</taxon>
        <taxon>Anacardiaceae</taxon>
        <taxon>Pistacia</taxon>
    </lineage>
</organism>
<name>A0ACC1AQ77_9ROSI</name>
<evidence type="ECO:0000313" key="2">
    <source>
        <dbReference type="Proteomes" id="UP001164250"/>
    </source>
</evidence>
<sequence>MRKRRDFQLQLKLKTTATEEEEEESGESEVGLWPTGSRHHGGKVWNRTLSRKTSSSSFRLRTSPSLNTLRLRRIFDIFDKNGDGVITVQELYQALSLLSLDADLPELESIVTLYVEPGNVGLTFEGFVRLHQSLDDMLFGCKEDIMEESESTSATVDAKMSQEESDLSEAFKVFDEDGDGFISARELQVVLGKLGLPEGNEFARVQQMIVSVDRNHDGRVDFFEFKNMMQSVLVRKLLIVGSLSLSLILFCFV</sequence>